<evidence type="ECO:0000256" key="4">
    <source>
        <dbReference type="ARBA" id="ARBA00022801"/>
    </source>
</evidence>
<dbReference type="AlphaFoldDB" id="U6JY48"/>
<dbReference type="CDD" id="cd05471">
    <property type="entry name" value="pepsin_like"/>
    <property type="match status" value="1"/>
</dbReference>
<keyword evidence="5" id="KW-1015">Disulfide bond</keyword>
<evidence type="ECO:0000256" key="3">
    <source>
        <dbReference type="ARBA" id="ARBA00022750"/>
    </source>
</evidence>
<evidence type="ECO:0000256" key="1">
    <source>
        <dbReference type="ARBA" id="ARBA00007447"/>
    </source>
</evidence>
<dbReference type="Gene3D" id="2.40.70.10">
    <property type="entry name" value="Acid Proteases"/>
    <property type="match status" value="2"/>
</dbReference>
<gene>
    <name evidence="7" type="ORF">EMH_0001350</name>
</gene>
<dbReference type="InterPro" id="IPR034164">
    <property type="entry name" value="Pepsin-like_dom"/>
</dbReference>
<sequence length="241" mass="26414">MQKGGSSGIQWTTWAQGTTGKRLHGHMSIRRNREALATPPPEYFEFYGSIGIGTPPQQFRVLFDTGSSHTWVPSISCFVGSCLQHRRFNPELSATFDRAVTAAAAAPQKQTRVTYASGYIDSVEGRDSLHLQNATYVQKGAAVAWFPLIQRQQKKWEVRLWDVLVDEATVGLCTPQLPCTAVIDTGTSGIGGSPAFIEQLLDKTGAISLCGEADRKANMKRLSFVLEPSPGEDPQELEKQT</sequence>
<evidence type="ECO:0000313" key="7">
    <source>
        <dbReference type="EMBL" id="CDJ28443.1"/>
    </source>
</evidence>
<keyword evidence="4" id="KW-0378">Hydrolase</keyword>
<keyword evidence="2 7" id="KW-0645">Protease</keyword>
<reference evidence="7" key="1">
    <citation type="submission" date="2013-10" db="EMBL/GenBank/DDBJ databases">
        <title>Genomic analysis of the causative agents of coccidiosis in chickens.</title>
        <authorList>
            <person name="Reid A.J."/>
            <person name="Blake D."/>
            <person name="Billington K."/>
            <person name="Browne H."/>
            <person name="Dunn M."/>
            <person name="Hung S."/>
            <person name="Kawahara F."/>
            <person name="Miranda-Saavedra D."/>
            <person name="Mourier T."/>
            <person name="Nagra H."/>
            <person name="Otto T.D."/>
            <person name="Rawlings N."/>
            <person name="Sanchez A."/>
            <person name="Sanders M."/>
            <person name="Subramaniam C."/>
            <person name="Tay Y."/>
            <person name="Dear P."/>
            <person name="Doerig C."/>
            <person name="Gruber A."/>
            <person name="Parkinson J."/>
            <person name="Shirley M."/>
            <person name="Wan K.L."/>
            <person name="Berriman M."/>
            <person name="Tomley F."/>
            <person name="Pain A."/>
        </authorList>
    </citation>
    <scope>NUCLEOTIDE SEQUENCE [LARGE SCALE GENOMIC DNA]</scope>
    <source>
        <strain evidence="7">Houghton</strain>
    </source>
</reference>
<dbReference type="EMBL" id="HG681376">
    <property type="protein sequence ID" value="CDJ28443.1"/>
    <property type="molecule type" value="Genomic_DNA"/>
</dbReference>
<dbReference type="InterPro" id="IPR001461">
    <property type="entry name" value="Aspartic_peptidase_A1"/>
</dbReference>
<organism evidence="7 8">
    <name type="scientific">Eimeria mitis</name>
    <dbReference type="NCBI Taxonomy" id="44415"/>
    <lineage>
        <taxon>Eukaryota</taxon>
        <taxon>Sar</taxon>
        <taxon>Alveolata</taxon>
        <taxon>Apicomplexa</taxon>
        <taxon>Conoidasida</taxon>
        <taxon>Coccidia</taxon>
        <taxon>Eucoccidiorida</taxon>
        <taxon>Eimeriorina</taxon>
        <taxon>Eimeriidae</taxon>
        <taxon>Eimeria</taxon>
    </lineage>
</organism>
<reference evidence="7" key="2">
    <citation type="submission" date="2013-10" db="EMBL/GenBank/DDBJ databases">
        <authorList>
            <person name="Aslett M."/>
        </authorList>
    </citation>
    <scope>NUCLEOTIDE SEQUENCE [LARGE SCALE GENOMIC DNA]</scope>
    <source>
        <strain evidence="7">Houghton</strain>
    </source>
</reference>
<dbReference type="GO" id="GO:0004190">
    <property type="term" value="F:aspartic-type endopeptidase activity"/>
    <property type="evidence" value="ECO:0007669"/>
    <property type="project" value="UniProtKB-KW"/>
</dbReference>
<dbReference type="OrthoDB" id="771136at2759"/>
<proteinExistence type="inferred from homology"/>
<feature type="disulfide bond" evidence="5">
    <location>
        <begin position="77"/>
        <end position="82"/>
    </location>
</feature>
<dbReference type="InterPro" id="IPR001969">
    <property type="entry name" value="Aspartic_peptidase_AS"/>
</dbReference>
<name>U6JY48_9EIME</name>
<dbReference type="GeneID" id="25375210"/>
<accession>U6JY48</accession>
<dbReference type="SUPFAM" id="SSF50630">
    <property type="entry name" value="Acid proteases"/>
    <property type="match status" value="1"/>
</dbReference>
<dbReference type="PROSITE" id="PS51767">
    <property type="entry name" value="PEPTIDASE_A1"/>
    <property type="match status" value="1"/>
</dbReference>
<dbReference type="Proteomes" id="UP000030744">
    <property type="component" value="Unassembled WGS sequence"/>
</dbReference>
<feature type="domain" description="Peptidase A1" evidence="6">
    <location>
        <begin position="46"/>
        <end position="241"/>
    </location>
</feature>
<evidence type="ECO:0000256" key="5">
    <source>
        <dbReference type="PIRSR" id="PIRSR601461-2"/>
    </source>
</evidence>
<dbReference type="InterPro" id="IPR021109">
    <property type="entry name" value="Peptidase_aspartic_dom_sf"/>
</dbReference>
<dbReference type="RefSeq" id="XP_013351017.1">
    <property type="nucleotide sequence ID" value="XM_013495563.1"/>
</dbReference>
<keyword evidence="8" id="KW-1185">Reference proteome</keyword>
<dbReference type="Pfam" id="PF00026">
    <property type="entry name" value="Asp"/>
    <property type="match status" value="2"/>
</dbReference>
<evidence type="ECO:0000259" key="6">
    <source>
        <dbReference type="PROSITE" id="PS51767"/>
    </source>
</evidence>
<protein>
    <submittedName>
        <fullName evidence="7">Eukaryotic aspartyl protease, putative</fullName>
    </submittedName>
</protein>
<dbReference type="GO" id="GO:0006508">
    <property type="term" value="P:proteolysis"/>
    <property type="evidence" value="ECO:0007669"/>
    <property type="project" value="UniProtKB-KW"/>
</dbReference>
<evidence type="ECO:0000313" key="8">
    <source>
        <dbReference type="Proteomes" id="UP000030744"/>
    </source>
</evidence>
<evidence type="ECO:0000256" key="2">
    <source>
        <dbReference type="ARBA" id="ARBA00022670"/>
    </source>
</evidence>
<comment type="similarity">
    <text evidence="1">Belongs to the peptidase A1 family.</text>
</comment>
<dbReference type="PANTHER" id="PTHR47966:SF51">
    <property type="entry name" value="BETA-SITE APP-CLEAVING ENZYME, ISOFORM A-RELATED"/>
    <property type="match status" value="1"/>
</dbReference>
<dbReference type="VEuPathDB" id="ToxoDB:EMH_0001350"/>
<keyword evidence="3" id="KW-0064">Aspartyl protease</keyword>
<dbReference type="InterPro" id="IPR033121">
    <property type="entry name" value="PEPTIDASE_A1"/>
</dbReference>
<dbReference type="PANTHER" id="PTHR47966">
    <property type="entry name" value="BETA-SITE APP-CLEAVING ENZYME, ISOFORM A-RELATED"/>
    <property type="match status" value="1"/>
</dbReference>
<dbReference type="PROSITE" id="PS00141">
    <property type="entry name" value="ASP_PROTEASE"/>
    <property type="match status" value="1"/>
</dbReference>